<dbReference type="PANTHER" id="PTHR31600:SF2">
    <property type="entry name" value="GAMETE ENRICHED GENE 10 PROTEIN-RELATED"/>
    <property type="match status" value="1"/>
</dbReference>
<dbReference type="Proteomes" id="UP000008983">
    <property type="component" value="Unassembled WGS sequence"/>
</dbReference>
<proteinExistence type="predicted"/>
<keyword evidence="2" id="KW-1185">Reference proteome</keyword>
<gene>
    <name evidence="1" type="ORF">IMG5_054990</name>
</gene>
<dbReference type="InterPro" id="IPR000014">
    <property type="entry name" value="PAS"/>
</dbReference>
<dbReference type="PANTHER" id="PTHR31600">
    <property type="entry name" value="TINY MACROCYSTS PROTEIN B-RELATED"/>
    <property type="match status" value="1"/>
</dbReference>
<reference evidence="1 2" key="1">
    <citation type="submission" date="2011-07" db="EMBL/GenBank/DDBJ databases">
        <authorList>
            <person name="Coyne R."/>
            <person name="Brami D."/>
            <person name="Johnson J."/>
            <person name="Hostetler J."/>
            <person name="Hannick L."/>
            <person name="Clark T."/>
            <person name="Cassidy-Hanley D."/>
            <person name="Inman J."/>
        </authorList>
    </citation>
    <scope>NUCLEOTIDE SEQUENCE [LARGE SCALE GENOMIC DNA]</scope>
    <source>
        <strain evidence="1 2">G5</strain>
    </source>
</reference>
<dbReference type="AlphaFoldDB" id="G0QN28"/>
<dbReference type="InParanoid" id="G0QN28"/>
<name>G0QN28_ICHMU</name>
<accession>G0QN28</accession>
<protein>
    <recommendedName>
        <fullName evidence="3">PAS domain-containing protein</fullName>
    </recommendedName>
</protein>
<dbReference type="GeneID" id="14909548"/>
<dbReference type="SUPFAM" id="SSF55785">
    <property type="entry name" value="PYP-like sensor domain (PAS domain)"/>
    <property type="match status" value="1"/>
</dbReference>
<dbReference type="InterPro" id="IPR052994">
    <property type="entry name" value="Tiny_macrocysts_regulators"/>
</dbReference>
<dbReference type="RefSeq" id="XP_004037343.1">
    <property type="nucleotide sequence ID" value="XM_004037295.1"/>
</dbReference>
<evidence type="ECO:0008006" key="3">
    <source>
        <dbReference type="Google" id="ProtNLM"/>
    </source>
</evidence>
<dbReference type="InterPro" id="IPR035965">
    <property type="entry name" value="PAS-like_dom_sf"/>
</dbReference>
<dbReference type="EMBL" id="GL983462">
    <property type="protein sequence ID" value="EGR33357.1"/>
    <property type="molecule type" value="Genomic_DNA"/>
</dbReference>
<evidence type="ECO:0000313" key="1">
    <source>
        <dbReference type="EMBL" id="EGR33357.1"/>
    </source>
</evidence>
<organism evidence="1 2">
    <name type="scientific">Ichthyophthirius multifiliis</name>
    <name type="common">White spot disease agent</name>
    <name type="synonym">Ich</name>
    <dbReference type="NCBI Taxonomy" id="5932"/>
    <lineage>
        <taxon>Eukaryota</taxon>
        <taxon>Sar</taxon>
        <taxon>Alveolata</taxon>
        <taxon>Ciliophora</taxon>
        <taxon>Intramacronucleata</taxon>
        <taxon>Oligohymenophorea</taxon>
        <taxon>Hymenostomatida</taxon>
        <taxon>Ophryoglenina</taxon>
        <taxon>Ichthyophthirius</taxon>
    </lineage>
</organism>
<evidence type="ECO:0000313" key="2">
    <source>
        <dbReference type="Proteomes" id="UP000008983"/>
    </source>
</evidence>
<dbReference type="CDD" id="cd00130">
    <property type="entry name" value="PAS"/>
    <property type="match status" value="1"/>
</dbReference>
<dbReference type="OrthoDB" id="10688035at2759"/>
<sequence length="193" mass="23159">MSEVYGEILDFMMRRPKYFQKRNDYGIQIFDENISVIYVSLLNPIGSVKKVSNNFQTLFGYTQKQCINRSINEFLPSQIQKRHDDLLQNFIQRFICPIYMRMRLDQILNNDFGITCLITKLLYQDREYITYNKNGKIKEISEKAFKYLFLTYTQLNKGIKYIQKCPLGNVNQIQLFLSSKKWNIIFFNVKRHI</sequence>
<dbReference type="Gene3D" id="3.30.450.20">
    <property type="entry name" value="PAS domain"/>
    <property type="match status" value="1"/>
</dbReference>